<accession>A0A6C0F4K1</accession>
<organism evidence="2">
    <name type="scientific">viral metagenome</name>
    <dbReference type="NCBI Taxonomy" id="1070528"/>
    <lineage>
        <taxon>unclassified sequences</taxon>
        <taxon>metagenomes</taxon>
        <taxon>organismal metagenomes</taxon>
    </lineage>
</organism>
<feature type="region of interest" description="Disordered" evidence="1">
    <location>
        <begin position="42"/>
        <end position="63"/>
    </location>
</feature>
<evidence type="ECO:0000313" key="2">
    <source>
        <dbReference type="EMBL" id="QHT35563.1"/>
    </source>
</evidence>
<dbReference type="AlphaFoldDB" id="A0A6C0F4K1"/>
<protein>
    <submittedName>
        <fullName evidence="2">Uncharacterized protein</fullName>
    </submittedName>
</protein>
<feature type="region of interest" description="Disordered" evidence="1">
    <location>
        <begin position="1"/>
        <end position="26"/>
    </location>
</feature>
<proteinExistence type="predicted"/>
<dbReference type="EMBL" id="MN739023">
    <property type="protein sequence ID" value="QHT35563.1"/>
    <property type="molecule type" value="Genomic_DNA"/>
</dbReference>
<sequence length="176" mass="19982">MRRHTRKERGGDLPPATEAKDLENAKKNLKVVPAGLGAPVRDVFGKVQGRQGGRTRRRRRRGGRPRTLDVIIRMIDLDYDDVKRELKDEELGGPLEPDEVPLSKSWGAILMLSRSLPDEMERLLDADAELKGMYDDINLRRWSKNGVGFPAKVLAFLQKLKKAREAEIEKEGRSKT</sequence>
<reference evidence="2" key="1">
    <citation type="journal article" date="2020" name="Nature">
        <title>Giant virus diversity and host interactions through global metagenomics.</title>
        <authorList>
            <person name="Schulz F."/>
            <person name="Roux S."/>
            <person name="Paez-Espino D."/>
            <person name="Jungbluth S."/>
            <person name="Walsh D.A."/>
            <person name="Denef V.J."/>
            <person name="McMahon K.D."/>
            <person name="Konstantinidis K.T."/>
            <person name="Eloe-Fadrosh E.A."/>
            <person name="Kyrpides N.C."/>
            <person name="Woyke T."/>
        </authorList>
    </citation>
    <scope>NUCLEOTIDE SEQUENCE</scope>
    <source>
        <strain evidence="2">GVMAG-M-3300009180-45</strain>
    </source>
</reference>
<feature type="compositionally biased region" description="Basic residues" evidence="1">
    <location>
        <begin position="53"/>
        <end position="63"/>
    </location>
</feature>
<evidence type="ECO:0000256" key="1">
    <source>
        <dbReference type="SAM" id="MobiDB-lite"/>
    </source>
</evidence>
<name>A0A6C0F4K1_9ZZZZ</name>